<dbReference type="Gene3D" id="3.30.40.10">
    <property type="entry name" value="Zinc/RING finger domain, C3HC4 (zinc finger)"/>
    <property type="match status" value="1"/>
</dbReference>
<feature type="region of interest" description="Disordered" evidence="5">
    <location>
        <begin position="55"/>
        <end position="77"/>
    </location>
</feature>
<evidence type="ECO:0000313" key="8">
    <source>
        <dbReference type="Proteomes" id="UP001162131"/>
    </source>
</evidence>
<proteinExistence type="predicted"/>
<dbReference type="SMART" id="SM00184">
    <property type="entry name" value="RING"/>
    <property type="match status" value="1"/>
</dbReference>
<dbReference type="InterPro" id="IPR011016">
    <property type="entry name" value="Znf_RING-CH"/>
</dbReference>
<sequence length="197" mass="22699">MEGAILHRQQFYCHACLRTSPIYTNELICPRCGGEFLEHVNIDLNRAYHQRNDSTEHSLLDSDSDLSEDSDDPFYNDEQSMEEFDRSFSSSSSSSSNLENYIDSIESGSEELPSNSRFESISRMANNNFSSRASNNYRRAKIKQMTDEFSSKVCSICLDDIDNGASIKVLYCEHFYHPDCIDRWLSMKKSCPMCRKK</sequence>
<dbReference type="PANTHER" id="PTHR45931:SF16">
    <property type="entry name" value="RING_U-BOX SUPERFAMILY PROTEIN"/>
    <property type="match status" value="1"/>
</dbReference>
<dbReference type="GO" id="GO:0061630">
    <property type="term" value="F:ubiquitin protein ligase activity"/>
    <property type="evidence" value="ECO:0007669"/>
    <property type="project" value="TreeGrafter"/>
</dbReference>
<dbReference type="GO" id="GO:0006511">
    <property type="term" value="P:ubiquitin-dependent protein catabolic process"/>
    <property type="evidence" value="ECO:0007669"/>
    <property type="project" value="TreeGrafter"/>
</dbReference>
<keyword evidence="8" id="KW-1185">Reference proteome</keyword>
<gene>
    <name evidence="7" type="ORF">BSTOLATCC_MIC22180</name>
</gene>
<organism evidence="7 8">
    <name type="scientific">Blepharisma stoltei</name>
    <dbReference type="NCBI Taxonomy" id="1481888"/>
    <lineage>
        <taxon>Eukaryota</taxon>
        <taxon>Sar</taxon>
        <taxon>Alveolata</taxon>
        <taxon>Ciliophora</taxon>
        <taxon>Postciliodesmatophora</taxon>
        <taxon>Heterotrichea</taxon>
        <taxon>Heterotrichida</taxon>
        <taxon>Blepharismidae</taxon>
        <taxon>Blepharisma</taxon>
    </lineage>
</organism>
<dbReference type="Proteomes" id="UP001162131">
    <property type="component" value="Unassembled WGS sequence"/>
</dbReference>
<dbReference type="Pfam" id="PF13639">
    <property type="entry name" value="zf-RING_2"/>
    <property type="match status" value="1"/>
</dbReference>
<comment type="caution">
    <text evidence="7">The sequence shown here is derived from an EMBL/GenBank/DDBJ whole genome shotgun (WGS) entry which is preliminary data.</text>
</comment>
<feature type="compositionally biased region" description="Acidic residues" evidence="5">
    <location>
        <begin position="62"/>
        <end position="77"/>
    </location>
</feature>
<dbReference type="InterPro" id="IPR001841">
    <property type="entry name" value="Znf_RING"/>
</dbReference>
<keyword evidence="3" id="KW-0862">Zinc</keyword>
<evidence type="ECO:0000256" key="3">
    <source>
        <dbReference type="ARBA" id="ARBA00022833"/>
    </source>
</evidence>
<keyword evidence="2 4" id="KW-0863">Zinc-finger</keyword>
<keyword evidence="1" id="KW-0479">Metal-binding</keyword>
<dbReference type="SUPFAM" id="SSF144206">
    <property type="entry name" value="NOB1 zinc finger-like"/>
    <property type="match status" value="1"/>
</dbReference>
<dbReference type="InterPro" id="IPR051834">
    <property type="entry name" value="RING_finger_E3_ligase"/>
</dbReference>
<accession>A0AAU9IT94</accession>
<evidence type="ECO:0000259" key="6">
    <source>
        <dbReference type="PROSITE" id="PS50089"/>
    </source>
</evidence>
<dbReference type="EMBL" id="CAJZBQ010000021">
    <property type="protein sequence ID" value="CAG9318816.1"/>
    <property type="molecule type" value="Genomic_DNA"/>
</dbReference>
<dbReference type="SUPFAM" id="SSF57850">
    <property type="entry name" value="RING/U-box"/>
    <property type="match status" value="1"/>
</dbReference>
<feature type="domain" description="RING-type" evidence="6">
    <location>
        <begin position="154"/>
        <end position="195"/>
    </location>
</feature>
<evidence type="ECO:0000313" key="7">
    <source>
        <dbReference type="EMBL" id="CAG9318816.1"/>
    </source>
</evidence>
<evidence type="ECO:0000256" key="4">
    <source>
        <dbReference type="PROSITE-ProRule" id="PRU00175"/>
    </source>
</evidence>
<dbReference type="InterPro" id="IPR036283">
    <property type="entry name" value="NOB1_Zf-like_sf"/>
</dbReference>
<dbReference type="GO" id="GO:0005634">
    <property type="term" value="C:nucleus"/>
    <property type="evidence" value="ECO:0007669"/>
    <property type="project" value="TreeGrafter"/>
</dbReference>
<evidence type="ECO:0000256" key="5">
    <source>
        <dbReference type="SAM" id="MobiDB-lite"/>
    </source>
</evidence>
<evidence type="ECO:0000256" key="1">
    <source>
        <dbReference type="ARBA" id="ARBA00022723"/>
    </source>
</evidence>
<dbReference type="AlphaFoldDB" id="A0AAU9IT94"/>
<dbReference type="PANTHER" id="PTHR45931">
    <property type="entry name" value="SI:CH211-59O9.10"/>
    <property type="match status" value="1"/>
</dbReference>
<dbReference type="SMART" id="SM00744">
    <property type="entry name" value="RINGv"/>
    <property type="match status" value="1"/>
</dbReference>
<name>A0AAU9IT94_9CILI</name>
<dbReference type="InterPro" id="IPR013083">
    <property type="entry name" value="Znf_RING/FYVE/PHD"/>
</dbReference>
<dbReference type="CDD" id="cd16454">
    <property type="entry name" value="RING-H2_PA-TM-RING"/>
    <property type="match status" value="1"/>
</dbReference>
<evidence type="ECO:0000256" key="2">
    <source>
        <dbReference type="ARBA" id="ARBA00022771"/>
    </source>
</evidence>
<reference evidence="7" key="1">
    <citation type="submission" date="2021-09" db="EMBL/GenBank/DDBJ databases">
        <authorList>
            <consortium name="AG Swart"/>
            <person name="Singh M."/>
            <person name="Singh A."/>
            <person name="Seah K."/>
            <person name="Emmerich C."/>
        </authorList>
    </citation>
    <scope>NUCLEOTIDE SEQUENCE</scope>
    <source>
        <strain evidence="7">ATCC30299</strain>
    </source>
</reference>
<protein>
    <recommendedName>
        <fullName evidence="6">RING-type domain-containing protein</fullName>
    </recommendedName>
</protein>
<dbReference type="PROSITE" id="PS50089">
    <property type="entry name" value="ZF_RING_2"/>
    <property type="match status" value="1"/>
</dbReference>
<dbReference type="GO" id="GO:0008270">
    <property type="term" value="F:zinc ion binding"/>
    <property type="evidence" value="ECO:0007669"/>
    <property type="project" value="UniProtKB-KW"/>
</dbReference>